<gene>
    <name evidence="3" type="ORF">F3Y22_tig00110985pilonHSYRG00017</name>
</gene>
<dbReference type="Proteomes" id="UP000436088">
    <property type="component" value="Unassembled WGS sequence"/>
</dbReference>
<dbReference type="PANTHER" id="PTHR33414:SF1">
    <property type="entry name" value="PROTEIN PLASTID MOVEMENT IMPAIRED 1-RELATED 1"/>
    <property type="match status" value="1"/>
</dbReference>
<dbReference type="EMBL" id="VEPZ02001188">
    <property type="protein sequence ID" value="KAE8688468.1"/>
    <property type="molecule type" value="Genomic_DNA"/>
</dbReference>
<reference evidence="3" key="1">
    <citation type="submission" date="2019-09" db="EMBL/GenBank/DDBJ databases">
        <title>Draft genome information of white flower Hibiscus syriacus.</title>
        <authorList>
            <person name="Kim Y.-M."/>
        </authorList>
    </citation>
    <scope>NUCLEOTIDE SEQUENCE [LARGE SCALE GENOMIC DNA]</scope>
    <source>
        <strain evidence="3">YM2019G1</strain>
    </source>
</reference>
<evidence type="ECO:0000256" key="1">
    <source>
        <dbReference type="SAM" id="MobiDB-lite"/>
    </source>
</evidence>
<accession>A0A6A2Z997</accession>
<sequence>MLTITCSISGTKGRSHNSVKYEAMHCSLYASVFGAPGLDLEKHRVDLTWFLPLSWEELEEEKSSGNWATSFKLSGKARGAVMNVSYGYTVLSDMKQSRKTGTKLGNDDQKSTMRDVESLPCLPNTTSLSLLMEEMKEPILPASKLDTDDANVVDKKFDEYKSDDALVASKLEPDVLVEHFEPTLPPSSDASELNESEEGSMVAVVSKEGRDMFVVQDCSSKVCDQVSKESLMRELELALDDAVQEHRMETNGRIKVRAKVLEDLEKEALMHDWGLNENAAPPRFSVGLGNLQDFHCRDSSPSWRWFRSEEEPLDLSPLGDGLGPLLQTKNIGFLRSMNPSLFRNPKIGGSLIMQMSSPVVLPAEMGPSVMDVLQRLASIGIEKLSMQANKLMPLEDITGKTMQQVAWEDASTLEGSQSQYLLQHDSEVGEKKIERSPVSRSSKLSSSSVNEMSSDIWVTS</sequence>
<feature type="domain" description="PMI1/PMIR1-2 C-terminal" evidence="2">
    <location>
        <begin position="350"/>
        <end position="457"/>
    </location>
</feature>
<dbReference type="InterPro" id="IPR048972">
    <property type="entry name" value="PMI1_PMIR1-2_C"/>
</dbReference>
<protein>
    <recommendedName>
        <fullName evidence="2">PMI1/PMIR1-2 C-terminal domain-containing protein</fullName>
    </recommendedName>
</protein>
<evidence type="ECO:0000313" key="3">
    <source>
        <dbReference type="EMBL" id="KAE8688468.1"/>
    </source>
</evidence>
<name>A0A6A2Z997_HIBSY</name>
<dbReference type="InterPro" id="IPR039614">
    <property type="entry name" value="PMI1-like"/>
</dbReference>
<organism evidence="3 4">
    <name type="scientific">Hibiscus syriacus</name>
    <name type="common">Rose of Sharon</name>
    <dbReference type="NCBI Taxonomy" id="106335"/>
    <lineage>
        <taxon>Eukaryota</taxon>
        <taxon>Viridiplantae</taxon>
        <taxon>Streptophyta</taxon>
        <taxon>Embryophyta</taxon>
        <taxon>Tracheophyta</taxon>
        <taxon>Spermatophyta</taxon>
        <taxon>Magnoliopsida</taxon>
        <taxon>eudicotyledons</taxon>
        <taxon>Gunneridae</taxon>
        <taxon>Pentapetalae</taxon>
        <taxon>rosids</taxon>
        <taxon>malvids</taxon>
        <taxon>Malvales</taxon>
        <taxon>Malvaceae</taxon>
        <taxon>Malvoideae</taxon>
        <taxon>Hibiscus</taxon>
    </lineage>
</organism>
<feature type="compositionally biased region" description="Low complexity" evidence="1">
    <location>
        <begin position="438"/>
        <end position="454"/>
    </location>
</feature>
<feature type="region of interest" description="Disordered" evidence="1">
    <location>
        <begin position="425"/>
        <end position="460"/>
    </location>
</feature>
<evidence type="ECO:0000259" key="2">
    <source>
        <dbReference type="Pfam" id="PF21745"/>
    </source>
</evidence>
<proteinExistence type="predicted"/>
<keyword evidence="4" id="KW-1185">Reference proteome</keyword>
<dbReference type="Pfam" id="PF21745">
    <property type="entry name" value="PMI1_PMIR1-2_C"/>
    <property type="match status" value="1"/>
</dbReference>
<dbReference type="PANTHER" id="PTHR33414">
    <property type="entry name" value="PROTEIN PLASTID MOVEMENT IMPAIRED 1-RELATED 1"/>
    <property type="match status" value="1"/>
</dbReference>
<comment type="caution">
    <text evidence="3">The sequence shown here is derived from an EMBL/GenBank/DDBJ whole genome shotgun (WGS) entry which is preliminary data.</text>
</comment>
<feature type="compositionally biased region" description="Basic and acidic residues" evidence="1">
    <location>
        <begin position="425"/>
        <end position="437"/>
    </location>
</feature>
<dbReference type="AlphaFoldDB" id="A0A6A2Z997"/>
<evidence type="ECO:0000313" key="4">
    <source>
        <dbReference type="Proteomes" id="UP000436088"/>
    </source>
</evidence>